<keyword evidence="3" id="KW-1185">Reference proteome</keyword>
<dbReference type="InterPro" id="IPR055270">
    <property type="entry name" value="Glyco_tran_10_C"/>
</dbReference>
<evidence type="ECO:0000259" key="1">
    <source>
        <dbReference type="Pfam" id="PF00852"/>
    </source>
</evidence>
<proteinExistence type="predicted"/>
<dbReference type="AlphaFoldDB" id="A0A8D5JEL4"/>
<gene>
    <name evidence="2" type="ORF">DGMP_33660</name>
</gene>
<dbReference type="KEGG" id="dbk:DGMP_33660"/>
<evidence type="ECO:0000313" key="2">
    <source>
        <dbReference type="EMBL" id="BCL62673.1"/>
    </source>
</evidence>
<accession>A0A8D5JEL4</accession>
<reference evidence="2" key="1">
    <citation type="submission" date="2020-09" db="EMBL/GenBank/DDBJ databases">
        <title>Desulfogranum mesoprofundum gen. nov., sp. nov., a novel mesophilic, sulfate-reducing chemolithoautotroph isolated from a deep-sea hydrothermal vent chimney in the Suiyo Seamount.</title>
        <authorList>
            <person name="Hashimoto Y."/>
            <person name="Nakagawa S."/>
        </authorList>
    </citation>
    <scope>NUCLEOTIDE SEQUENCE</scope>
    <source>
        <strain evidence="2">KT2</strain>
    </source>
</reference>
<dbReference type="Pfam" id="PF00852">
    <property type="entry name" value="Glyco_transf_10"/>
    <property type="match status" value="1"/>
</dbReference>
<evidence type="ECO:0000313" key="3">
    <source>
        <dbReference type="Proteomes" id="UP000826725"/>
    </source>
</evidence>
<dbReference type="Proteomes" id="UP000826725">
    <property type="component" value="Chromosome"/>
</dbReference>
<dbReference type="EMBL" id="AP024086">
    <property type="protein sequence ID" value="BCL62673.1"/>
    <property type="molecule type" value="Genomic_DNA"/>
</dbReference>
<dbReference type="RefSeq" id="WP_228855004.1">
    <property type="nucleotide sequence ID" value="NZ_AP024086.1"/>
</dbReference>
<protein>
    <recommendedName>
        <fullName evidence="1">Fucosyltransferase C-terminal domain-containing protein</fullName>
    </recommendedName>
</protein>
<sequence length="382" mass="44037">MSKKFFSFSGSISEKESEAAASVSGKEGLITVKFMHRGLKRGGSPEGFLRQFPGGIPQWKNCRFVFDVDFREYDWLVVYHDLPEDGFLTEEKLACSRERTMLITGEPSTITVFGSDYLRQFGCILTFQEPWAMKHPDCIYHHPGLVWHYGLPFGGGEFITYDEIAAMKPPEKTKTISTVCSQRKGNITLHSTRVDFTWRLKDDLPELDIFGHGVNPMDDKAEALDPYQYHIAVENHVYNHHLTEKLPDAFLGYTLPFYHGAPNAADYFPKESFIPIDINDYNRSREIISSHINNNEYEDRLPYIIEARRRVLEEENLFAILDRQISKKNEEIKTETAGKVIRNRSTMRIKNPVAGVRSLSQKAITKLYHRVTFKSRNKARNL</sequence>
<name>A0A8D5JEL4_9BACT</name>
<feature type="domain" description="Fucosyltransferase C-terminal" evidence="1">
    <location>
        <begin position="170"/>
        <end position="288"/>
    </location>
</feature>
<organism evidence="2 3">
    <name type="scientific">Desulfomarina profundi</name>
    <dbReference type="NCBI Taxonomy" id="2772557"/>
    <lineage>
        <taxon>Bacteria</taxon>
        <taxon>Pseudomonadati</taxon>
        <taxon>Thermodesulfobacteriota</taxon>
        <taxon>Desulfobulbia</taxon>
        <taxon>Desulfobulbales</taxon>
        <taxon>Desulfobulbaceae</taxon>
        <taxon>Desulfomarina</taxon>
    </lineage>
</organism>